<feature type="domain" description="DNA polymerase III beta sliding clamp N-terminal" evidence="11">
    <location>
        <begin position="5"/>
        <end position="119"/>
    </location>
</feature>
<evidence type="ECO:0000256" key="5">
    <source>
        <dbReference type="ARBA" id="ARBA00022679"/>
    </source>
</evidence>
<keyword evidence="9" id="KW-0238">DNA-binding</keyword>
<protein>
    <recommendedName>
        <fullName evidence="3 10">Beta sliding clamp</fullName>
    </recommendedName>
</protein>
<evidence type="ECO:0000256" key="2">
    <source>
        <dbReference type="ARBA" id="ARBA00010752"/>
    </source>
</evidence>
<evidence type="ECO:0000313" key="15">
    <source>
        <dbReference type="Proteomes" id="UP001595190"/>
    </source>
</evidence>
<dbReference type="InterPro" id="IPR001001">
    <property type="entry name" value="DNA_polIII_beta"/>
</dbReference>
<evidence type="ECO:0000256" key="6">
    <source>
        <dbReference type="ARBA" id="ARBA00022695"/>
    </source>
</evidence>
<evidence type="ECO:0000259" key="13">
    <source>
        <dbReference type="Pfam" id="PF02768"/>
    </source>
</evidence>
<keyword evidence="6 10" id="KW-0548">Nucleotidyltransferase</keyword>
<reference evidence="14 15" key="1">
    <citation type="submission" date="2024-09" db="EMBL/GenBank/DDBJ databases">
        <title>Description of Labrys sedimenti sp. nov., isolated from a diclofenac-degrading enrichment culture, and genome-based reclassification of Labrys portucalensis as a later heterotypic synonym of Labrys neptuniae.</title>
        <authorList>
            <person name="Tancsics A."/>
            <person name="Csepanyi A."/>
        </authorList>
    </citation>
    <scope>NUCLEOTIDE SEQUENCE [LARGE SCALE GENOMIC DNA]</scope>
    <source>
        <strain evidence="14 15">LMG 23412</strain>
    </source>
</reference>
<evidence type="ECO:0000259" key="12">
    <source>
        <dbReference type="Pfam" id="PF02767"/>
    </source>
</evidence>
<keyword evidence="8 10" id="KW-0239">DNA-directed DNA polymerase</keyword>
<keyword evidence="5 10" id="KW-0808">Transferase</keyword>
<dbReference type="InterPro" id="IPR046938">
    <property type="entry name" value="DNA_clamp_sf"/>
</dbReference>
<dbReference type="Gene3D" id="3.70.10.10">
    <property type="match status" value="1"/>
</dbReference>
<comment type="subunit">
    <text evidence="10">Forms a ring-shaped head-to-tail homodimer around DNA.</text>
</comment>
<accession>A0ABV6Z8L3</accession>
<dbReference type="Pfam" id="PF02768">
    <property type="entry name" value="DNA_pol3_beta_3"/>
    <property type="match status" value="1"/>
</dbReference>
<dbReference type="RefSeq" id="WP_394308363.1">
    <property type="nucleotide sequence ID" value="NZ_JBHGPK010000001.1"/>
</dbReference>
<evidence type="ECO:0000256" key="3">
    <source>
        <dbReference type="ARBA" id="ARBA00021035"/>
    </source>
</evidence>
<dbReference type="NCBIfam" id="TIGR00663">
    <property type="entry name" value="dnan"/>
    <property type="match status" value="1"/>
</dbReference>
<evidence type="ECO:0000256" key="10">
    <source>
        <dbReference type="PIRNR" id="PIRNR000804"/>
    </source>
</evidence>
<dbReference type="GO" id="GO:0003887">
    <property type="term" value="F:DNA-directed DNA polymerase activity"/>
    <property type="evidence" value="ECO:0007669"/>
    <property type="project" value="UniProtKB-EC"/>
</dbReference>
<dbReference type="PIRSF" id="PIRSF000804">
    <property type="entry name" value="DNA_pol_III_b"/>
    <property type="match status" value="1"/>
</dbReference>
<evidence type="ECO:0000256" key="8">
    <source>
        <dbReference type="ARBA" id="ARBA00022932"/>
    </source>
</evidence>
<dbReference type="InterPro" id="IPR022634">
    <property type="entry name" value="DNA_polIII_beta_N"/>
</dbReference>
<dbReference type="Gene3D" id="3.10.150.10">
    <property type="entry name" value="DNA Polymerase III, subunit A, domain 2"/>
    <property type="match status" value="1"/>
</dbReference>
<dbReference type="InterPro" id="IPR022637">
    <property type="entry name" value="DNA_polIII_beta_cen"/>
</dbReference>
<dbReference type="EMBL" id="JBHGPK010000001">
    <property type="protein sequence ID" value="MFC2248513.1"/>
    <property type="molecule type" value="Genomic_DNA"/>
</dbReference>
<dbReference type="PANTHER" id="PTHR30478">
    <property type="entry name" value="DNA POLYMERASE III SUBUNIT BETA"/>
    <property type="match status" value="1"/>
</dbReference>
<feature type="domain" description="DNA polymerase III beta sliding clamp C-terminal" evidence="13">
    <location>
        <begin position="253"/>
        <end position="374"/>
    </location>
</feature>
<name>A0ABV6Z8L3_9HYPH</name>
<comment type="function">
    <text evidence="10">Confers DNA tethering and processivity to DNA polymerases and other proteins. Acts as a clamp, forming a ring around DNA (a reaction catalyzed by the clamp-loading complex) which diffuses in an ATP-independent manner freely and bidirectionally along dsDNA. Initially characterized for its ability to contact the catalytic subunit of DNA polymerase III (Pol III), a complex, multichain enzyme responsible for most of the replicative synthesis in bacteria; Pol III exhibits 3'-5' exonuclease proofreading activity. The beta chain is required for initiation of replication as well as for processivity of DNA replication.</text>
</comment>
<dbReference type="Proteomes" id="UP001595190">
    <property type="component" value="Unassembled WGS sequence"/>
</dbReference>
<feature type="domain" description="DNA polymerase III beta sliding clamp central" evidence="12">
    <location>
        <begin position="130"/>
        <end position="250"/>
    </location>
</feature>
<keyword evidence="7 10" id="KW-0235">DNA replication</keyword>
<comment type="similarity">
    <text evidence="2 10">Belongs to the beta sliding clamp family.</text>
</comment>
<keyword evidence="4 10" id="KW-0963">Cytoplasm</keyword>
<dbReference type="Pfam" id="PF00712">
    <property type="entry name" value="DNA_pol3_beta"/>
    <property type="match status" value="1"/>
</dbReference>
<dbReference type="SMART" id="SM00480">
    <property type="entry name" value="POL3Bc"/>
    <property type="match status" value="1"/>
</dbReference>
<evidence type="ECO:0000259" key="11">
    <source>
        <dbReference type="Pfam" id="PF00712"/>
    </source>
</evidence>
<sequence>MPATITMERGSLWAALQAVSRIIDRKNTIPILGNVLIVADTGSVTITSTNLDMRIEATVPADGDAFALTVPAGAISDIVRKFDDGAQVSMTAEDTRVIVRSGRSRFTLLTLPALDYPSMQPQEWRREFSIPAAALQQLLTTVDFAISTEETRYYLNGIYLHAVDDAGTAVLRAVATDGHRLARDQVEAPADAVGMPGIIVPTGFVAEASRFLSSFKTAGEVRLEIAETMIRLSAANTVLQSKLVDGTFPDYARVIPRDNGLTLAAARAELAAAVDRVSAIGSAAKSREIELALEADKVNLSCRSIDVGDGGDELDATFDGPEPMKIYVNSRYLLDILAHCPGDQVLMRVSDPMSPFLFEPSAGAAAQFVLMPMRKTNG</sequence>
<evidence type="ECO:0000256" key="7">
    <source>
        <dbReference type="ARBA" id="ARBA00022705"/>
    </source>
</evidence>
<evidence type="ECO:0000256" key="1">
    <source>
        <dbReference type="ARBA" id="ARBA00004496"/>
    </source>
</evidence>
<dbReference type="CDD" id="cd00140">
    <property type="entry name" value="beta_clamp"/>
    <property type="match status" value="1"/>
</dbReference>
<evidence type="ECO:0000256" key="4">
    <source>
        <dbReference type="ARBA" id="ARBA00022490"/>
    </source>
</evidence>
<evidence type="ECO:0000256" key="9">
    <source>
        <dbReference type="ARBA" id="ARBA00023125"/>
    </source>
</evidence>
<dbReference type="PANTHER" id="PTHR30478:SF0">
    <property type="entry name" value="BETA SLIDING CLAMP"/>
    <property type="match status" value="1"/>
</dbReference>
<organism evidence="14 15">
    <name type="scientific">Labrys neptuniae</name>
    <dbReference type="NCBI Taxonomy" id="376174"/>
    <lineage>
        <taxon>Bacteria</taxon>
        <taxon>Pseudomonadati</taxon>
        <taxon>Pseudomonadota</taxon>
        <taxon>Alphaproteobacteria</taxon>
        <taxon>Hyphomicrobiales</taxon>
        <taxon>Xanthobacteraceae</taxon>
        <taxon>Labrys</taxon>
    </lineage>
</organism>
<dbReference type="InterPro" id="IPR022635">
    <property type="entry name" value="DNA_polIII_beta_C"/>
</dbReference>
<evidence type="ECO:0000313" key="14">
    <source>
        <dbReference type="EMBL" id="MFC2248513.1"/>
    </source>
</evidence>
<comment type="subcellular location">
    <subcellularLocation>
        <location evidence="1 10">Cytoplasm</location>
    </subcellularLocation>
</comment>
<dbReference type="Pfam" id="PF02767">
    <property type="entry name" value="DNA_pol3_beta_2"/>
    <property type="match status" value="1"/>
</dbReference>
<gene>
    <name evidence="14" type="primary">dnaN</name>
    <name evidence="14" type="ORF">ACETRX_02695</name>
</gene>
<dbReference type="SUPFAM" id="SSF55979">
    <property type="entry name" value="DNA clamp"/>
    <property type="match status" value="3"/>
</dbReference>
<comment type="caution">
    <text evidence="14">The sequence shown here is derived from an EMBL/GenBank/DDBJ whole genome shotgun (WGS) entry which is preliminary data.</text>
</comment>
<proteinExistence type="inferred from homology"/>